<evidence type="ECO:0000256" key="9">
    <source>
        <dbReference type="SAM" id="Coils"/>
    </source>
</evidence>
<dbReference type="PANTHER" id="PTHR18861:SF0">
    <property type="entry name" value="BRUCHPILOT, ISOFORM J"/>
    <property type="match status" value="1"/>
</dbReference>
<evidence type="ECO:0000256" key="8">
    <source>
        <dbReference type="ARBA" id="ARBA00034106"/>
    </source>
</evidence>
<organism evidence="11 12">
    <name type="scientific">Danio rerio</name>
    <name type="common">Zebrafish</name>
    <name type="synonym">Brachydanio rerio</name>
    <dbReference type="NCBI Taxonomy" id="7955"/>
    <lineage>
        <taxon>Eukaryota</taxon>
        <taxon>Metazoa</taxon>
        <taxon>Chordata</taxon>
        <taxon>Craniata</taxon>
        <taxon>Vertebrata</taxon>
        <taxon>Euteleostomi</taxon>
        <taxon>Actinopterygii</taxon>
        <taxon>Neopterygii</taxon>
        <taxon>Teleostei</taxon>
        <taxon>Ostariophysi</taxon>
        <taxon>Cypriniformes</taxon>
        <taxon>Danionidae</taxon>
        <taxon>Danioninae</taxon>
        <taxon>Danio</taxon>
    </lineage>
</organism>
<dbReference type="Pfam" id="PF10174">
    <property type="entry name" value="Cast"/>
    <property type="match status" value="2"/>
</dbReference>
<evidence type="ECO:0000256" key="5">
    <source>
        <dbReference type="ARBA" id="ARBA00023054"/>
    </source>
</evidence>
<evidence type="ECO:0000256" key="7">
    <source>
        <dbReference type="ARBA" id="ARBA00023273"/>
    </source>
</evidence>
<dbReference type="SUPFAM" id="SSF57997">
    <property type="entry name" value="Tropomyosin"/>
    <property type="match status" value="2"/>
</dbReference>
<evidence type="ECO:0000256" key="10">
    <source>
        <dbReference type="SAM" id="MobiDB-lite"/>
    </source>
</evidence>
<proteinExistence type="predicted"/>
<keyword evidence="5 9" id="KW-0175">Coiled coil</keyword>
<dbReference type="GO" id="GO:0005856">
    <property type="term" value="C:cytoskeleton"/>
    <property type="evidence" value="ECO:0007669"/>
    <property type="project" value="UniProtKB-SubCell"/>
</dbReference>
<evidence type="ECO:0000313" key="11">
    <source>
        <dbReference type="Proteomes" id="UP000000437"/>
    </source>
</evidence>
<keyword evidence="3" id="KW-0597">Phosphoprotein</keyword>
<feature type="compositionally biased region" description="Polar residues" evidence="10">
    <location>
        <begin position="364"/>
        <end position="382"/>
    </location>
</feature>
<dbReference type="PANTHER" id="PTHR18861">
    <property type="entry name" value="ELKS/RAB6-INTERACTING/CAST PROTEIN"/>
    <property type="match status" value="1"/>
</dbReference>
<gene>
    <name evidence="12" type="primary">LOC101883379</name>
</gene>
<comment type="subcellular location">
    <subcellularLocation>
        <location evidence="1">Cytoplasm</location>
        <location evidence="1">Cytoskeleton</location>
    </subcellularLocation>
    <subcellularLocation>
        <location evidence="8">Presynapse</location>
    </subcellularLocation>
</comment>
<dbReference type="RefSeq" id="XP_021334189.1">
    <property type="nucleotide sequence ID" value="XM_021478514.3"/>
</dbReference>
<evidence type="ECO:0000256" key="2">
    <source>
        <dbReference type="ARBA" id="ARBA00022490"/>
    </source>
</evidence>
<dbReference type="KEGG" id="dre:101883379"/>
<keyword evidence="2" id="KW-0963">Cytoplasm</keyword>
<dbReference type="GeneID" id="101883379"/>
<protein>
    <submittedName>
        <fullName evidence="12">ERC protein 2 isoform X1</fullName>
    </submittedName>
</protein>
<evidence type="ECO:0000256" key="4">
    <source>
        <dbReference type="ARBA" id="ARBA00023018"/>
    </source>
</evidence>
<evidence type="ECO:0000313" key="12">
    <source>
        <dbReference type="RefSeq" id="XP_021334189.1"/>
    </source>
</evidence>
<keyword evidence="6" id="KW-0206">Cytoskeleton</keyword>
<feature type="region of interest" description="Disordered" evidence="10">
    <location>
        <begin position="473"/>
        <end position="509"/>
    </location>
</feature>
<evidence type="ECO:0000256" key="6">
    <source>
        <dbReference type="ARBA" id="ARBA00023212"/>
    </source>
</evidence>
<keyword evidence="11" id="KW-1185">Reference proteome</keyword>
<reference evidence="12" key="1">
    <citation type="submission" date="2025-08" db="UniProtKB">
        <authorList>
            <consortium name="RefSeq"/>
        </authorList>
    </citation>
    <scope>IDENTIFICATION</scope>
    <source>
        <strain evidence="12">Tuebingen</strain>
        <tissue evidence="12">Fibroblasts and whole tissue</tissue>
    </source>
</reference>
<keyword evidence="7" id="KW-0966">Cell projection</keyword>
<dbReference type="InterPro" id="IPR019323">
    <property type="entry name" value="ELKS/CAST"/>
</dbReference>
<feature type="coiled-coil region" evidence="9">
    <location>
        <begin position="176"/>
        <end position="294"/>
    </location>
</feature>
<keyword evidence="4" id="KW-0770">Synapse</keyword>
<feature type="region of interest" description="Disordered" evidence="10">
    <location>
        <begin position="358"/>
        <end position="382"/>
    </location>
</feature>
<dbReference type="GO" id="GO:0030424">
    <property type="term" value="C:axon"/>
    <property type="evidence" value="ECO:0007669"/>
    <property type="project" value="UniProtKB-SubCell"/>
</dbReference>
<evidence type="ECO:0000256" key="3">
    <source>
        <dbReference type="ARBA" id="ARBA00022553"/>
    </source>
</evidence>
<name>A0A8M9QA98_DANRE</name>
<feature type="coiled-coil region" evidence="9">
    <location>
        <begin position="57"/>
        <end position="133"/>
    </location>
</feature>
<dbReference type="OrthoDB" id="2019763at2759"/>
<accession>A0A8M9QA98</accession>
<evidence type="ECO:0000256" key="1">
    <source>
        <dbReference type="ARBA" id="ARBA00004245"/>
    </source>
</evidence>
<dbReference type="GO" id="GO:0098793">
    <property type="term" value="C:presynapse"/>
    <property type="evidence" value="ECO:0007669"/>
    <property type="project" value="UniProtKB-ARBA"/>
</dbReference>
<sequence>MTSRHPCFYRVPPQELHRRNTVTDTTQTKVLNTVISVKRTTPALCYEPDFIWKDTKITALERNIRDLEDEIQTMKSNGLVQTDSHGEEFRQMEVYKNHSKFMKNKIDLLKQEVVKKESELMALQTKLDTLTNQNSDSKKHIEVLKESLTAKEHRSCILQTEVEALRLRVEERESFLNKKNKQIQDLIEEKATLSSEICDLKDMLDVKEKKISILQKKLENLAQQLKERDTQLVSLELRVSSLQADSSNTDSALITLEEALSQKIEEAEMQKNENNELKSKLASLQQRLSEKQACDSDRVSGWSPDLSERLQILQTEASGHQEELQKSHSELQRVTDLLRDLQSERLQQDNRIIQMERQLKEQSQKQSVSPGQAGETSPNTQRQLDDLLSALDKTRKELDVVRQRLSVSQSSLSERDNELSRIRAEHSKQLSEILQLKNMSSPEDVMTLRREKERFINHQKQVHSRMKPMAEHYEDEHIHAQYSHHPQHMQEREPISPPPEQDEEDGIWA</sequence>
<dbReference type="AlphaFoldDB" id="A0A8M9QA98"/>
<feature type="compositionally biased region" description="Acidic residues" evidence="10">
    <location>
        <begin position="500"/>
        <end position="509"/>
    </location>
</feature>
<dbReference type="Proteomes" id="UP000000437">
    <property type="component" value="Chromosome 8"/>
</dbReference>